<evidence type="ECO:0000313" key="5">
    <source>
        <dbReference type="EMBL" id="HGZ79418.1"/>
    </source>
</evidence>
<dbReference type="GO" id="GO:0019899">
    <property type="term" value="F:enzyme binding"/>
    <property type="evidence" value="ECO:0007669"/>
    <property type="project" value="TreeGrafter"/>
</dbReference>
<gene>
    <name evidence="3 5" type="primary">murQ</name>
    <name evidence="5" type="ORF">ENW55_05505</name>
</gene>
<dbReference type="PROSITE" id="PS51464">
    <property type="entry name" value="SIS"/>
    <property type="match status" value="1"/>
</dbReference>
<feature type="active site" description="Proton donor" evidence="3">
    <location>
        <position position="83"/>
    </location>
</feature>
<reference evidence="5" key="1">
    <citation type="journal article" date="2020" name="mSystems">
        <title>Genome- and Community-Level Interaction Insights into Carbon Utilization and Element Cycling Functions of Hydrothermarchaeota in Hydrothermal Sediment.</title>
        <authorList>
            <person name="Zhou Z."/>
            <person name="Liu Y."/>
            <person name="Xu W."/>
            <person name="Pan J."/>
            <person name="Luo Z.H."/>
            <person name="Li M."/>
        </authorList>
    </citation>
    <scope>NUCLEOTIDE SEQUENCE [LARGE SCALE GENOMIC DNA]</scope>
    <source>
        <strain evidence="5">SpSt-86</strain>
    </source>
</reference>
<protein>
    <recommendedName>
        <fullName evidence="3">N-acetylmuramic acid 6-phosphate etherase</fullName>
        <shortName evidence="3">MurNAc-6-P etherase</shortName>
        <ecNumber evidence="3">4.2.1.126</ecNumber>
    </recommendedName>
    <alternativeName>
        <fullName evidence="3">N-acetylmuramic acid 6-phosphate hydrolase</fullName>
    </alternativeName>
    <alternativeName>
        <fullName evidence="3">N-acetylmuramic acid 6-phosphate lyase</fullName>
    </alternativeName>
</protein>
<dbReference type="Gene3D" id="3.40.50.10490">
    <property type="entry name" value="Glucose-6-phosphate isomerase like protein, domain 1"/>
    <property type="match status" value="1"/>
</dbReference>
<dbReference type="GO" id="GO:0009750">
    <property type="term" value="P:response to fructose"/>
    <property type="evidence" value="ECO:0007669"/>
    <property type="project" value="TreeGrafter"/>
</dbReference>
<dbReference type="Pfam" id="PF22645">
    <property type="entry name" value="GKRP_SIS_N"/>
    <property type="match status" value="1"/>
</dbReference>
<evidence type="ECO:0000256" key="1">
    <source>
        <dbReference type="ARBA" id="ARBA00023239"/>
    </source>
</evidence>
<dbReference type="PANTHER" id="PTHR10088:SF4">
    <property type="entry name" value="GLUCOKINASE REGULATORY PROTEIN"/>
    <property type="match status" value="1"/>
</dbReference>
<feature type="active site" evidence="3">
    <location>
        <position position="114"/>
    </location>
</feature>
<dbReference type="InterPro" id="IPR040190">
    <property type="entry name" value="MURQ/GCKR"/>
</dbReference>
<evidence type="ECO:0000259" key="4">
    <source>
        <dbReference type="PROSITE" id="PS51464"/>
    </source>
</evidence>
<dbReference type="GO" id="GO:0004857">
    <property type="term" value="F:enzyme inhibitor activity"/>
    <property type="evidence" value="ECO:0007669"/>
    <property type="project" value="TreeGrafter"/>
</dbReference>
<comment type="function">
    <text evidence="3">Specifically catalyzes the cleavage of the D-lactyl ether substituent of MurNAc 6-phosphate, producing GlcNAc 6-phosphate and D-lactate.</text>
</comment>
<dbReference type="InterPro" id="IPR005486">
    <property type="entry name" value="Glucokinase_regulatory_CS"/>
</dbReference>
<proteinExistence type="inferred from homology"/>
<dbReference type="GO" id="GO:0030246">
    <property type="term" value="F:carbohydrate binding"/>
    <property type="evidence" value="ECO:0007669"/>
    <property type="project" value="TreeGrafter"/>
</dbReference>
<dbReference type="NCBIfam" id="NF009222">
    <property type="entry name" value="PRK12570.1"/>
    <property type="match status" value="1"/>
</dbReference>
<comment type="pathway">
    <text evidence="3">Amino-sugar metabolism; N-acetylmuramate degradation.</text>
</comment>
<dbReference type="GO" id="GO:0097173">
    <property type="term" value="P:N-acetylmuramic acid catabolic process"/>
    <property type="evidence" value="ECO:0007669"/>
    <property type="project" value="UniProtKB-UniPathway"/>
</dbReference>
<dbReference type="InterPro" id="IPR001347">
    <property type="entry name" value="SIS_dom"/>
</dbReference>
<dbReference type="InterPro" id="IPR005488">
    <property type="entry name" value="Etherase_MurQ"/>
</dbReference>
<dbReference type="Pfam" id="PF20741">
    <property type="entry name" value="GKRP-like_C"/>
    <property type="match status" value="1"/>
</dbReference>
<dbReference type="FunFam" id="3.40.50.10490:FF:000014">
    <property type="entry name" value="N-acetylmuramic acid 6-phosphate etherase"/>
    <property type="match status" value="1"/>
</dbReference>
<keyword evidence="1 3" id="KW-0456">Lyase</keyword>
<dbReference type="NCBIfam" id="NF003915">
    <property type="entry name" value="PRK05441.1"/>
    <property type="match status" value="1"/>
</dbReference>
<dbReference type="NCBIfam" id="TIGR00274">
    <property type="entry name" value="N-acetylmuramic acid 6-phosphate etherase"/>
    <property type="match status" value="1"/>
</dbReference>
<evidence type="ECO:0000256" key="3">
    <source>
        <dbReference type="HAMAP-Rule" id="MF_00068"/>
    </source>
</evidence>
<dbReference type="GO" id="GO:0042593">
    <property type="term" value="P:glucose homeostasis"/>
    <property type="evidence" value="ECO:0007669"/>
    <property type="project" value="TreeGrafter"/>
</dbReference>
<dbReference type="InterPro" id="IPR046348">
    <property type="entry name" value="SIS_dom_sf"/>
</dbReference>
<dbReference type="Gene3D" id="1.10.8.1080">
    <property type="match status" value="1"/>
</dbReference>
<dbReference type="PROSITE" id="PS01272">
    <property type="entry name" value="GCKR"/>
    <property type="match status" value="1"/>
</dbReference>
<keyword evidence="2 3" id="KW-0119">Carbohydrate metabolism</keyword>
<dbReference type="CDD" id="cd05007">
    <property type="entry name" value="SIS_Etherase"/>
    <property type="match status" value="1"/>
</dbReference>
<comment type="similarity">
    <text evidence="3">Belongs to the GCKR-like family. MurNAc-6-P etherase subfamily.</text>
</comment>
<feature type="domain" description="SIS" evidence="4">
    <location>
        <begin position="55"/>
        <end position="218"/>
    </location>
</feature>
<dbReference type="AlphaFoldDB" id="A0A832I8Z5"/>
<sequence>MNENRPITEMRNPKSQGIDRKSIGEILRIINEEDALVALAVREALPQIEKLSQMCLETLKSDGRVFYVGAGTSGRIAFIDAVELVPTYGLPEGIFVPIIAGGLEALYRSVEGVEDLAEEAKKDLLNHNLCSKDLVIGIAASGSTPYVGGALAYARQVGCKTALICNVDKPSLAHLADVVVCVVTGPEVIAGSTRMKAGTAQKMVLNMLSTTVMIKLGKVYDNLMVDVLVLNEKLRSRAVNIVTQLANVDEETAKIVLEKANYNVKLAVLHVITKKSLEECQKILNVEPNLRNAIAMLGG</sequence>
<dbReference type="EC" id="4.2.1.126" evidence="3"/>
<dbReference type="UniPathway" id="UPA00342"/>
<organism evidence="5">
    <name type="scientific">Pseudothermotoga hypogea</name>
    <dbReference type="NCBI Taxonomy" id="57487"/>
    <lineage>
        <taxon>Bacteria</taxon>
        <taxon>Thermotogati</taxon>
        <taxon>Thermotogota</taxon>
        <taxon>Thermotogae</taxon>
        <taxon>Thermotogales</taxon>
        <taxon>Thermotogaceae</taxon>
        <taxon>Pseudothermotoga</taxon>
    </lineage>
</organism>
<comment type="catalytic activity">
    <reaction evidence="3">
        <text>N-acetyl-D-muramate 6-phosphate + H2O = N-acetyl-D-glucosamine 6-phosphate + (R)-lactate</text>
        <dbReference type="Rhea" id="RHEA:26410"/>
        <dbReference type="ChEBI" id="CHEBI:15377"/>
        <dbReference type="ChEBI" id="CHEBI:16004"/>
        <dbReference type="ChEBI" id="CHEBI:57513"/>
        <dbReference type="ChEBI" id="CHEBI:58722"/>
        <dbReference type="EC" id="4.2.1.126"/>
    </reaction>
</comment>
<name>A0A832I8Z5_9THEM</name>
<dbReference type="EMBL" id="DTKQ01000041">
    <property type="protein sequence ID" value="HGZ79418.1"/>
    <property type="molecule type" value="Genomic_DNA"/>
</dbReference>
<accession>A0A832I8Z5</accession>
<dbReference type="GO" id="GO:0005829">
    <property type="term" value="C:cytosol"/>
    <property type="evidence" value="ECO:0007669"/>
    <property type="project" value="TreeGrafter"/>
</dbReference>
<dbReference type="SUPFAM" id="SSF53697">
    <property type="entry name" value="SIS domain"/>
    <property type="match status" value="1"/>
</dbReference>
<dbReference type="GO" id="GO:0016835">
    <property type="term" value="F:carbon-oxygen lyase activity"/>
    <property type="evidence" value="ECO:0007669"/>
    <property type="project" value="UniProtKB-UniRule"/>
</dbReference>
<comment type="miscellaneous">
    <text evidence="3">A lyase-type mechanism (elimination/hydration) is suggested for the cleavage of the lactyl ether bond of MurNAc 6-phosphate, with the formation of an alpha,beta-unsaturated aldehyde intermediate with (E)-stereochemistry, followed by the syn addition of water to give product.</text>
</comment>
<evidence type="ECO:0000256" key="2">
    <source>
        <dbReference type="ARBA" id="ARBA00023277"/>
    </source>
</evidence>
<dbReference type="GO" id="GO:0070095">
    <property type="term" value="F:fructose-6-phosphate binding"/>
    <property type="evidence" value="ECO:0007669"/>
    <property type="project" value="TreeGrafter"/>
</dbReference>
<comment type="subunit">
    <text evidence="3">Homodimer.</text>
</comment>
<dbReference type="PANTHER" id="PTHR10088">
    <property type="entry name" value="GLUCOKINASE REGULATORY PROTEIN"/>
    <property type="match status" value="1"/>
</dbReference>
<dbReference type="GO" id="GO:0046348">
    <property type="term" value="P:amino sugar catabolic process"/>
    <property type="evidence" value="ECO:0007669"/>
    <property type="project" value="InterPro"/>
</dbReference>
<dbReference type="HAMAP" id="MF_00068">
    <property type="entry name" value="MurQ"/>
    <property type="match status" value="1"/>
</dbReference>
<comment type="caution">
    <text evidence="5">The sequence shown here is derived from an EMBL/GenBank/DDBJ whole genome shotgun (WGS) entry which is preliminary data.</text>
</comment>